<keyword evidence="6" id="KW-1185">Reference proteome</keyword>
<name>A0ABR9V2Q2_9CHRO</name>
<keyword evidence="2" id="KW-0436">Ligase</keyword>
<gene>
    <name evidence="5" type="ORF">IQ215_05645</name>
</gene>
<dbReference type="Proteomes" id="UP000654604">
    <property type="component" value="Unassembled WGS sequence"/>
</dbReference>
<dbReference type="Pfam" id="PF00501">
    <property type="entry name" value="AMP-binding"/>
    <property type="match status" value="1"/>
</dbReference>
<dbReference type="RefSeq" id="WP_193800340.1">
    <property type="nucleotide sequence ID" value="NZ_JADEWC010000009.1"/>
</dbReference>
<evidence type="ECO:0000313" key="6">
    <source>
        <dbReference type="Proteomes" id="UP000654604"/>
    </source>
</evidence>
<comment type="similarity">
    <text evidence="1">Belongs to the ATP-dependent AMP-binding enzyme family.</text>
</comment>
<sequence length="440" mass="50989">MILEQLKEFENNCTYNNQKIFLQGQTSYYVDKINKNNKKQSKIICLSTKNPQQFISIFLATLVTKSSIVLINPQWKRKELEQVTELIKPDFFFSENIEKEYNNHQNHHQYQGIMIPTGGTSGKIKFAIHTWETLSNSAMGFRDFWQEEKINCFCCLPLCHVSGLMQIVRAFITRGKLHIHDYSILKKVVPLNINYQDFFISLVPTQLHFFLNNNSSWLKKFKTVLVGGCHTSQNLQNICRFKQINLALTYGMTETASGITILKPDDFFAHQKGSGRVLPHAKISIESEKERIGKITIRGTSLFKGYYPNYQDYDSFETDDLGYFDLDNYLHIVGRNSRKIISGGENVHPLEIEELIVKIGLAKDVVIIGKNHDYWGQIICAIYVPIVKNNELYNLDSMKDKLRSHLSHYKIPKIWLKVDKIPRNPQGKVNYGYLEKMITI</sequence>
<dbReference type="InterPro" id="IPR042099">
    <property type="entry name" value="ANL_N_sf"/>
</dbReference>
<dbReference type="Gene3D" id="3.40.50.12780">
    <property type="entry name" value="N-terminal domain of ligase-like"/>
    <property type="match status" value="1"/>
</dbReference>
<feature type="domain" description="AMP-binding enzyme C-terminal" evidence="4">
    <location>
        <begin position="351"/>
        <end position="428"/>
    </location>
</feature>
<dbReference type="SUPFAM" id="SSF56801">
    <property type="entry name" value="Acetyl-CoA synthetase-like"/>
    <property type="match status" value="1"/>
</dbReference>
<dbReference type="InterPro" id="IPR045851">
    <property type="entry name" value="AMP-bd_C_sf"/>
</dbReference>
<protein>
    <submittedName>
        <fullName evidence="5">AMP-binding protein</fullName>
    </submittedName>
</protein>
<dbReference type="EMBL" id="JADEWC010000009">
    <property type="protein sequence ID" value="MBE9222176.1"/>
    <property type="molecule type" value="Genomic_DNA"/>
</dbReference>
<evidence type="ECO:0000259" key="3">
    <source>
        <dbReference type="Pfam" id="PF00501"/>
    </source>
</evidence>
<accession>A0ABR9V2Q2</accession>
<evidence type="ECO:0000256" key="1">
    <source>
        <dbReference type="ARBA" id="ARBA00006432"/>
    </source>
</evidence>
<organism evidence="5 6">
    <name type="scientific">Cyanobacterium stanieri LEGE 03274</name>
    <dbReference type="NCBI Taxonomy" id="1828756"/>
    <lineage>
        <taxon>Bacteria</taxon>
        <taxon>Bacillati</taxon>
        <taxon>Cyanobacteriota</taxon>
        <taxon>Cyanophyceae</taxon>
        <taxon>Oscillatoriophycideae</taxon>
        <taxon>Chroococcales</taxon>
        <taxon>Geminocystaceae</taxon>
        <taxon>Cyanobacterium</taxon>
    </lineage>
</organism>
<feature type="domain" description="AMP-dependent synthetase/ligase" evidence="3">
    <location>
        <begin position="114"/>
        <end position="307"/>
    </location>
</feature>
<dbReference type="InterPro" id="IPR000873">
    <property type="entry name" value="AMP-dep_synth/lig_dom"/>
</dbReference>
<dbReference type="InterPro" id="IPR025110">
    <property type="entry name" value="AMP-bd_C"/>
</dbReference>
<evidence type="ECO:0000313" key="5">
    <source>
        <dbReference type="EMBL" id="MBE9222176.1"/>
    </source>
</evidence>
<dbReference type="PANTHER" id="PTHR43201:SF5">
    <property type="entry name" value="MEDIUM-CHAIN ACYL-COA LIGASE ACSF2, MITOCHONDRIAL"/>
    <property type="match status" value="1"/>
</dbReference>
<evidence type="ECO:0000259" key="4">
    <source>
        <dbReference type="Pfam" id="PF13193"/>
    </source>
</evidence>
<evidence type="ECO:0000256" key="2">
    <source>
        <dbReference type="ARBA" id="ARBA00022598"/>
    </source>
</evidence>
<comment type="caution">
    <text evidence="5">The sequence shown here is derived from an EMBL/GenBank/DDBJ whole genome shotgun (WGS) entry which is preliminary data.</text>
</comment>
<dbReference type="PANTHER" id="PTHR43201">
    <property type="entry name" value="ACYL-COA SYNTHETASE"/>
    <property type="match status" value="1"/>
</dbReference>
<dbReference type="Gene3D" id="3.30.300.30">
    <property type="match status" value="1"/>
</dbReference>
<reference evidence="5 6" key="1">
    <citation type="submission" date="2020-10" db="EMBL/GenBank/DDBJ databases">
        <authorList>
            <person name="Castelo-Branco R."/>
            <person name="Eusebio N."/>
            <person name="Adriana R."/>
            <person name="Vieira A."/>
            <person name="Brugerolle De Fraissinette N."/>
            <person name="Rezende De Castro R."/>
            <person name="Schneider M.P."/>
            <person name="Vasconcelos V."/>
            <person name="Leao P.N."/>
        </authorList>
    </citation>
    <scope>NUCLEOTIDE SEQUENCE [LARGE SCALE GENOMIC DNA]</scope>
    <source>
        <strain evidence="5 6">LEGE 03274</strain>
    </source>
</reference>
<proteinExistence type="inferred from homology"/>
<dbReference type="Pfam" id="PF13193">
    <property type="entry name" value="AMP-binding_C"/>
    <property type="match status" value="1"/>
</dbReference>